<dbReference type="Ensembl" id="ENSONIT00000068836.1">
    <property type="protein sequence ID" value="ENSONIP00000065526.1"/>
    <property type="gene ID" value="ENSONIG00000040960.1"/>
</dbReference>
<dbReference type="GeneTree" id="ENSGT00940000159049"/>
<protein>
    <submittedName>
        <fullName evidence="3">Tudor domain-containing protein 6</fullName>
    </submittedName>
</protein>
<reference evidence="3" key="3">
    <citation type="submission" date="2025-09" db="UniProtKB">
        <authorList>
            <consortium name="Ensembl"/>
        </authorList>
    </citation>
    <scope>IDENTIFICATION</scope>
</reference>
<gene>
    <name evidence="3" type="primary">LOC102082307</name>
</gene>
<feature type="domain" description="Tudor" evidence="2">
    <location>
        <begin position="787"/>
        <end position="843"/>
    </location>
</feature>
<feature type="domain" description="Tudor" evidence="2">
    <location>
        <begin position="1088"/>
        <end position="1146"/>
    </location>
</feature>
<dbReference type="InterPro" id="IPR035437">
    <property type="entry name" value="SNase_OB-fold_sf"/>
</dbReference>
<dbReference type="SUPFAM" id="SSF63748">
    <property type="entry name" value="Tudor/PWWP/MBT"/>
    <property type="match status" value="7"/>
</dbReference>
<dbReference type="CTD" id="100536102"/>
<evidence type="ECO:0000259" key="2">
    <source>
        <dbReference type="PROSITE" id="PS50304"/>
    </source>
</evidence>
<organism evidence="3 4">
    <name type="scientific">Oreochromis niloticus</name>
    <name type="common">Nile tilapia</name>
    <name type="synonym">Tilapia nilotica</name>
    <dbReference type="NCBI Taxonomy" id="8128"/>
    <lineage>
        <taxon>Eukaryota</taxon>
        <taxon>Metazoa</taxon>
        <taxon>Chordata</taxon>
        <taxon>Craniata</taxon>
        <taxon>Vertebrata</taxon>
        <taxon>Euteleostomi</taxon>
        <taxon>Actinopterygii</taxon>
        <taxon>Neopterygii</taxon>
        <taxon>Teleostei</taxon>
        <taxon>Neoteleostei</taxon>
        <taxon>Acanthomorphata</taxon>
        <taxon>Ovalentaria</taxon>
        <taxon>Cichlomorphae</taxon>
        <taxon>Cichliformes</taxon>
        <taxon>Cichlidae</taxon>
        <taxon>African cichlids</taxon>
        <taxon>Pseudocrenilabrinae</taxon>
        <taxon>Oreochromini</taxon>
        <taxon>Oreochromis</taxon>
    </lineage>
</organism>
<reference evidence="3" key="2">
    <citation type="submission" date="2025-08" db="UniProtKB">
        <authorList>
            <consortium name="Ensembl"/>
        </authorList>
    </citation>
    <scope>IDENTIFICATION</scope>
</reference>
<dbReference type="PANTHER" id="PTHR22948">
    <property type="entry name" value="TUDOR DOMAIN CONTAINING PROTEIN"/>
    <property type="match status" value="1"/>
</dbReference>
<dbReference type="SMART" id="SM00333">
    <property type="entry name" value="TUDOR"/>
    <property type="match status" value="7"/>
</dbReference>
<dbReference type="InterPro" id="IPR050621">
    <property type="entry name" value="Tudor_domain_containing"/>
</dbReference>
<feature type="domain" description="Tudor" evidence="2">
    <location>
        <begin position="572"/>
        <end position="631"/>
    </location>
</feature>
<sequence length="1707" mass="191510">MCSIPGLPAPGTEIPVLIVRVNLKPNCGLVELWVNMDDEKKHIYEQMREEIQTPHRKFSGLEGKPGDLCLVCISETWHRARIVSIESQTYNLFLIDQGQPHIATNEVLAWAQNDSFLLPPEIECCILANILSLEKNFPDRATKFLMSLPGKKFKGLVQYVLMPDRTILLDIPVVSKHMCKSRVAKKFPVEEFKNIVLKCLNLPNDESSEAFDVTQEQSLNVSSQFAKHNQYFYPELLTDILETVYVTEVIDPENIFCQLLILSKAVKILSEQIHQHYEESSNFGEELPQSCGDPCAAKGTDGRWHRSLLKQNTETCDGAVKVFHVDEGKNALVPVEDIRPLAGKFLRMPVITYRCSLNGIKENGREWTAVQTDLLKSLLLNKTVVVTFDHYDATQDVYNVALYAANATCVNSSFLEKADFIPLYKLEQDLIVQNESINSSFLSLLEDEQCMNLQNKVNVIPDGVPEGTAPSSKNKTVNGGQECACPSCNSDIYTKASSEPAVDCNGHTAPGLCAELQSACHDSAFTVGSSVNVKVSCIESLQKFWCQMTENEDSLRCLMQNLQNHCSSTLSQPLVQSICVARNPDDNMWYRARIVANSNSPVVDVRFIDYGQIKKVPLQDVHPIDPAFLRLSTQAFPCCLVNLKSPTYPVTTTWNSDALAEFHKFVDLSALTDDGLKCIVKAVESDGEGLLLNMVDIQTASGSACELLDKKCAQSEAHLQCPPQVTSDMYNYSTYNIEVGGKENVWITSSETVNHFYCQLDRNAKLFDKLMESVAQLLSEPQRLDQTLGLNSLCFARYTDNEWYRGQLAEITPKLKVHFVDYGDTLVVSETDICPFPTEVSVARSFPVQAIPLGLFDVPAELPQEVNQWFADRVVGRSFTVSVAKVENGKLIVELYDGSVSVNMKVRERMAKTKQNKMTNVIQQTDQHHFNSLNEGCSAQESVLVETAGQNGVHGNDRMSAADDLKQSSKFTVDVASPRIEHATVLDEGTKPIMHVTLEDKTVAETSVQICHSDSDKTQHSNSCLEKNLTICMYNWPNISQKQIEDVYASCIVGPHYFWCQYNTEDLNMISKLAQETGQIQDAVFPEVLVPGSPCLALFSSDNQWYRAQVIQKTDNTLNVLFIDYGNESEVSIKDVRSIPQHLLEIPPQAFLCFLDGFKSEGSWDDDVYDDFYNLLVDKPLKLTVINKEKYSEMAVPQYAVNIECDKIFINSLAQKNGKSLSGENSENQTDQAKSFSQSIQTENNTTHFDVAKGNDNPCMYKEPQLSQNDAETVYASCIGDPFYFWCQYANTEGLREVSQLVQEAGEAQKDMMLHETPRPGSPCLAVYSSDNQWYRAQVIEKADSTLHVLFIDYGNESEIDIRNIRSLSQPLLEKAPQAFLCCLNGFKESEGSWNDSVYDDFYTLLINKPLNLRVISIGNHSEVGVPQYHVEIECEGVAVNTLMQKYWNPVTEECVGAESHQTENLPQAGQTEPDVNQICVAEENVFKCMYKEPQLSPNDTEMVYASCIVGPHFFWCQYANTEDLCKVSQLAQEAGEAQQKLFPETPGPGSPCLALYSDDNQWYRAQVIEKADTSLHVVFIDYGNESQVDIGNIRSLPQTLLEKAPQAFLCCLNEFKESEESWDDTVYDDFFNLVINKPLRLTVISIGDHSEITIPQYHVKIECEGVDVNKQMQKYWKGVARDGALAESVESVYRDETSAKDKTDEA</sequence>
<keyword evidence="4" id="KW-1185">Reference proteome</keyword>
<dbReference type="Gene3D" id="2.40.50.90">
    <property type="match status" value="6"/>
</dbReference>
<dbReference type="Gene3D" id="2.30.30.140">
    <property type="match status" value="7"/>
</dbReference>
<dbReference type="Proteomes" id="UP000005207">
    <property type="component" value="Linkage group LG19"/>
</dbReference>
<dbReference type="FunFam" id="2.30.30.140:FF:000018">
    <property type="entry name" value="Serine/threonine-protein kinase 31"/>
    <property type="match status" value="3"/>
</dbReference>
<dbReference type="OMA" id="KGTWDDQ"/>
<dbReference type="PROSITE" id="PS50304">
    <property type="entry name" value="TUDOR"/>
    <property type="match status" value="6"/>
</dbReference>
<feature type="region of interest" description="Disordered" evidence="1">
    <location>
        <begin position="1220"/>
        <end position="1239"/>
    </location>
</feature>
<dbReference type="Pfam" id="PF00567">
    <property type="entry name" value="TUDOR"/>
    <property type="match status" value="7"/>
</dbReference>
<evidence type="ECO:0000313" key="3">
    <source>
        <dbReference type="Ensembl" id="ENSONIP00000065526.1"/>
    </source>
</evidence>
<dbReference type="OrthoDB" id="9989103at2759"/>
<feature type="domain" description="Tudor" evidence="2">
    <location>
        <begin position="288"/>
        <end position="348"/>
    </location>
</feature>
<name>A0A669E372_ORENI</name>
<evidence type="ECO:0000313" key="4">
    <source>
        <dbReference type="Proteomes" id="UP000005207"/>
    </source>
</evidence>
<feature type="domain" description="Tudor" evidence="2">
    <location>
        <begin position="1317"/>
        <end position="1375"/>
    </location>
</feature>
<proteinExistence type="predicted"/>
<dbReference type="InterPro" id="IPR002999">
    <property type="entry name" value="Tudor"/>
</dbReference>
<feature type="domain" description="Tudor" evidence="2">
    <location>
        <begin position="1546"/>
        <end position="1604"/>
    </location>
</feature>
<evidence type="ECO:0000256" key="1">
    <source>
        <dbReference type="SAM" id="MobiDB-lite"/>
    </source>
</evidence>
<accession>A0A669E372</accession>
<dbReference type="PANTHER" id="PTHR22948:SF15">
    <property type="entry name" value="TUDOR DOMAIN-CONTAINING PROTEIN 6"/>
    <property type="match status" value="1"/>
</dbReference>
<dbReference type="InParanoid" id="A0A669E372"/>
<reference evidence="4" key="1">
    <citation type="submission" date="2012-01" db="EMBL/GenBank/DDBJ databases">
        <title>The Genome Sequence of Oreochromis niloticus (Nile Tilapia).</title>
        <authorList>
            <consortium name="Broad Institute Genome Assembly Team"/>
            <consortium name="Broad Institute Sequencing Platform"/>
            <person name="Di Palma F."/>
            <person name="Johnson J."/>
            <person name="Lander E.S."/>
            <person name="Lindblad-Toh K."/>
        </authorList>
    </citation>
    <scope>NUCLEOTIDE SEQUENCE [LARGE SCALE GENOMIC DNA]</scope>
</reference>
<dbReference type="KEGG" id="onl:102082307"/>